<name>E3M1J7_CAERE</name>
<dbReference type="GeneID" id="9804395"/>
<organism evidence="3">
    <name type="scientific">Caenorhabditis remanei</name>
    <name type="common">Caenorhabditis vulgaris</name>
    <dbReference type="NCBI Taxonomy" id="31234"/>
    <lineage>
        <taxon>Eukaryota</taxon>
        <taxon>Metazoa</taxon>
        <taxon>Ecdysozoa</taxon>
        <taxon>Nematoda</taxon>
        <taxon>Chromadorea</taxon>
        <taxon>Rhabditida</taxon>
        <taxon>Rhabditina</taxon>
        <taxon>Rhabditomorpha</taxon>
        <taxon>Rhabditoidea</taxon>
        <taxon>Rhabditidae</taxon>
        <taxon>Peloderinae</taxon>
        <taxon>Caenorhabditis</taxon>
    </lineage>
</organism>
<evidence type="ECO:0000313" key="2">
    <source>
        <dbReference type="EMBL" id="EFO88821.1"/>
    </source>
</evidence>
<proteinExistence type="predicted"/>
<dbReference type="EMBL" id="DS268421">
    <property type="protein sequence ID" value="EFO88821.1"/>
    <property type="molecule type" value="Genomic_DNA"/>
</dbReference>
<reference evidence="2" key="1">
    <citation type="submission" date="2007-07" db="EMBL/GenBank/DDBJ databases">
        <title>PCAP assembly of the Caenorhabditis remanei genome.</title>
        <authorList>
            <consortium name="The Caenorhabditis remanei Sequencing Consortium"/>
            <person name="Wilson R.K."/>
        </authorList>
    </citation>
    <scope>NUCLEOTIDE SEQUENCE [LARGE SCALE GENOMIC DNA]</scope>
    <source>
        <strain evidence="2">PB4641</strain>
    </source>
</reference>
<protein>
    <submittedName>
        <fullName evidence="2">Uncharacterized protein</fullName>
    </submittedName>
</protein>
<accession>E3M1J7</accession>
<dbReference type="RefSeq" id="XP_003110032.2">
    <property type="nucleotide sequence ID" value="XM_003109984.2"/>
</dbReference>
<dbReference type="HOGENOM" id="CLU_788095_0_0_1"/>
<evidence type="ECO:0000313" key="3">
    <source>
        <dbReference type="Proteomes" id="UP000008281"/>
    </source>
</evidence>
<evidence type="ECO:0000256" key="1">
    <source>
        <dbReference type="SAM" id="Coils"/>
    </source>
</evidence>
<dbReference type="Proteomes" id="UP000008281">
    <property type="component" value="Unassembled WGS sequence"/>
</dbReference>
<dbReference type="KEGG" id="crq:GCK72_006967"/>
<dbReference type="AlphaFoldDB" id="E3M1J7"/>
<keyword evidence="3" id="KW-1185">Reference proteome</keyword>
<dbReference type="CTD" id="9804395"/>
<sequence>MNSNQLNSFFFPSTIPPMPQEFPSNGAPAFRNYQVKNSKSLGPRGQYKPRVKKVTITNPPHYRQGRIVEKKEKMDNKIVEENAMLRRELELSRNENKQLKENYENLQTMHSLELQMSGMQVTHQSVAQEPPLVPFSSPPPSVLASPVDQIPFHFQHQPAMMPDPSQCLPPAHYPPFYQDAGCSSWFQPQLSQHLHWNQGFNSVNFQLNQPSTSTQPFLQNHWVQPMEETLDEMEGRIGNSGFSSAEEAKKYLERKFGSDDQLDLDSTGYLFDPNMFSVMKQEVRRPKPRDIYRMNVNNGGQSSDWELMNAFEKDPWFQKAKKLMERQAREEEVGLIVILHDGEDEMSFDEYI</sequence>
<keyword evidence="1" id="KW-0175">Coiled coil</keyword>
<feature type="coiled-coil region" evidence="1">
    <location>
        <begin position="82"/>
        <end position="109"/>
    </location>
</feature>
<dbReference type="InParanoid" id="E3M1J7"/>
<gene>
    <name evidence="2" type="ORF">CRE_06339</name>
</gene>